<dbReference type="AlphaFoldDB" id="A0A2P6TY40"/>
<organism evidence="3 4">
    <name type="scientific">Chlorella sorokiniana</name>
    <name type="common">Freshwater green alga</name>
    <dbReference type="NCBI Taxonomy" id="3076"/>
    <lineage>
        <taxon>Eukaryota</taxon>
        <taxon>Viridiplantae</taxon>
        <taxon>Chlorophyta</taxon>
        <taxon>core chlorophytes</taxon>
        <taxon>Trebouxiophyceae</taxon>
        <taxon>Chlorellales</taxon>
        <taxon>Chlorellaceae</taxon>
        <taxon>Chlorella clade</taxon>
        <taxon>Chlorella</taxon>
    </lineage>
</organism>
<feature type="region of interest" description="Disordered" evidence="2">
    <location>
        <begin position="124"/>
        <end position="144"/>
    </location>
</feature>
<dbReference type="PANTHER" id="PTHR28573:SF1">
    <property type="entry name" value="SPINDLE AND KINETOCHORE-ASSOCIATED PROTEIN 1"/>
    <property type="match status" value="1"/>
</dbReference>
<sequence>MEGQGLLEGLIAAFASSVAELREATLLRVDDTTRALYAQDVEAIEATVRALEHRLRDIRASLAREAAAIPQVEAVVAACTLQQQHLQHIASHLPTYLPSLRSPEVAGPPAAGGAAKENSRVATNAAAAAEGGGAPRKRAPAPRRYITGDELTSVSSYMRGRLTADKCNAALDELAGLAEANATMVAAARRNKATGPDRKHAMWVAFNVAPHDALKGRSWVLESDLRSGAAVRLDKTGKTLLTLLRHLGRLQEVRVHADGATHLVYVLVE</sequence>
<dbReference type="GO" id="GO:0008017">
    <property type="term" value="F:microtubule binding"/>
    <property type="evidence" value="ECO:0007669"/>
    <property type="project" value="InterPro"/>
</dbReference>
<protein>
    <submittedName>
        <fullName evidence="3">Spindle and kinetochore-associated 1-like protein</fullName>
    </submittedName>
</protein>
<dbReference type="GO" id="GO:0031110">
    <property type="term" value="P:regulation of microtubule polymerization or depolymerization"/>
    <property type="evidence" value="ECO:0007669"/>
    <property type="project" value="TreeGrafter"/>
</dbReference>
<dbReference type="GO" id="GO:0005876">
    <property type="term" value="C:spindle microtubule"/>
    <property type="evidence" value="ECO:0007669"/>
    <property type="project" value="TreeGrafter"/>
</dbReference>
<dbReference type="GO" id="GO:0072686">
    <property type="term" value="C:mitotic spindle"/>
    <property type="evidence" value="ECO:0007669"/>
    <property type="project" value="TreeGrafter"/>
</dbReference>
<reference evidence="3 4" key="1">
    <citation type="journal article" date="2018" name="Plant J.">
        <title>Genome sequences of Chlorella sorokiniana UTEX 1602 and Micractinium conductrix SAG 241.80: implications to maltose excretion by a green alga.</title>
        <authorList>
            <person name="Arriola M.B."/>
            <person name="Velmurugan N."/>
            <person name="Zhang Y."/>
            <person name="Plunkett M.H."/>
            <person name="Hondzo H."/>
            <person name="Barney B.M."/>
        </authorList>
    </citation>
    <scope>NUCLEOTIDE SEQUENCE [LARGE SCALE GENOMIC DNA]</scope>
    <source>
        <strain evidence="4">UTEX 1602</strain>
    </source>
</reference>
<proteinExistence type="inferred from homology"/>
<dbReference type="STRING" id="3076.A0A2P6TY40"/>
<dbReference type="InterPro" id="IPR042031">
    <property type="entry name" value="SKA1_MBD_sf"/>
</dbReference>
<dbReference type="PANTHER" id="PTHR28573">
    <property type="entry name" value="SPINDLE AND KINETOCHORE-ASSOCIATED PROTEIN 1"/>
    <property type="match status" value="1"/>
</dbReference>
<accession>A0A2P6TY40</accession>
<dbReference type="GO" id="GO:0000278">
    <property type="term" value="P:mitotic cell cycle"/>
    <property type="evidence" value="ECO:0007669"/>
    <property type="project" value="TreeGrafter"/>
</dbReference>
<comment type="similarity">
    <text evidence="1">Belongs to the SKA1 family.</text>
</comment>
<dbReference type="GO" id="GO:0051301">
    <property type="term" value="P:cell division"/>
    <property type="evidence" value="ECO:0007669"/>
    <property type="project" value="InterPro"/>
</dbReference>
<gene>
    <name evidence="3" type="ORF">C2E21_2452</name>
</gene>
<dbReference type="OrthoDB" id="5962at2759"/>
<dbReference type="GO" id="GO:0000940">
    <property type="term" value="C:outer kinetochore"/>
    <property type="evidence" value="ECO:0007669"/>
    <property type="project" value="TreeGrafter"/>
</dbReference>
<dbReference type="Proteomes" id="UP000239899">
    <property type="component" value="Unassembled WGS sequence"/>
</dbReference>
<evidence type="ECO:0000256" key="1">
    <source>
        <dbReference type="ARBA" id="ARBA00006836"/>
    </source>
</evidence>
<dbReference type="Gene3D" id="1.10.10.1890">
    <property type="entry name" value="Ska1 microtubule binding domain-like"/>
    <property type="match status" value="1"/>
</dbReference>
<evidence type="ECO:0000256" key="2">
    <source>
        <dbReference type="SAM" id="MobiDB-lite"/>
    </source>
</evidence>
<keyword evidence="4" id="KW-1185">Reference proteome</keyword>
<name>A0A2P6TY40_CHLSO</name>
<comment type="caution">
    <text evidence="3">The sequence shown here is derived from an EMBL/GenBank/DDBJ whole genome shotgun (WGS) entry which is preliminary data.</text>
</comment>
<evidence type="ECO:0000313" key="3">
    <source>
        <dbReference type="EMBL" id="PRW58982.1"/>
    </source>
</evidence>
<evidence type="ECO:0000313" key="4">
    <source>
        <dbReference type="Proteomes" id="UP000239899"/>
    </source>
</evidence>
<dbReference type="InterPro" id="IPR009829">
    <property type="entry name" value="SKA1"/>
</dbReference>
<dbReference type="EMBL" id="LHPG02000004">
    <property type="protein sequence ID" value="PRW58982.1"/>
    <property type="molecule type" value="Genomic_DNA"/>
</dbReference>
<dbReference type="Pfam" id="PF07160">
    <property type="entry name" value="SKA1"/>
    <property type="match status" value="1"/>
</dbReference>
<dbReference type="GO" id="GO:0007059">
    <property type="term" value="P:chromosome segregation"/>
    <property type="evidence" value="ECO:0007669"/>
    <property type="project" value="InterPro"/>
</dbReference>